<protein>
    <submittedName>
        <fullName evidence="1">Uncharacterized protein</fullName>
    </submittedName>
</protein>
<keyword evidence="2" id="KW-1185">Reference proteome</keyword>
<dbReference type="Proteomes" id="UP000183487">
    <property type="component" value="Unassembled WGS sequence"/>
</dbReference>
<organism evidence="1 2">
    <name type="scientific">Paraburkholderia fungorum</name>
    <dbReference type="NCBI Taxonomy" id="134537"/>
    <lineage>
        <taxon>Bacteria</taxon>
        <taxon>Pseudomonadati</taxon>
        <taxon>Pseudomonadota</taxon>
        <taxon>Betaproteobacteria</taxon>
        <taxon>Burkholderiales</taxon>
        <taxon>Burkholderiaceae</taxon>
        <taxon>Paraburkholderia</taxon>
    </lineage>
</organism>
<proteinExistence type="predicted"/>
<evidence type="ECO:0000313" key="1">
    <source>
        <dbReference type="EMBL" id="SDR54609.1"/>
    </source>
</evidence>
<evidence type="ECO:0000313" key="2">
    <source>
        <dbReference type="Proteomes" id="UP000183487"/>
    </source>
</evidence>
<reference evidence="2" key="1">
    <citation type="submission" date="2016-10" db="EMBL/GenBank/DDBJ databases">
        <authorList>
            <person name="Varghese N."/>
        </authorList>
    </citation>
    <scope>NUCLEOTIDE SEQUENCE [LARGE SCALE GENOMIC DNA]</scope>
    <source>
        <strain evidence="2">GAS106B</strain>
    </source>
</reference>
<gene>
    <name evidence="1" type="ORF">SAMN05443245_7466</name>
</gene>
<dbReference type="RefSeq" id="WP_074774200.1">
    <property type="nucleotide sequence ID" value="NZ_FNKP01000004.1"/>
</dbReference>
<dbReference type="EMBL" id="FNKP01000004">
    <property type="protein sequence ID" value="SDR54609.1"/>
    <property type="molecule type" value="Genomic_DNA"/>
</dbReference>
<name>A0A1H1JXW4_9BURK</name>
<accession>A0A1H1JXW4</accession>
<dbReference type="OrthoDB" id="8561631at2"/>
<sequence length="154" mass="18455">MRFDRYPRAEGYRWTSRMETLHMRRHERAAEKIAHAYPLFADQLAAPAVLSVDEEKERRERMFERSEQRMRDLIARQWRDARREYFACPVEVREQITAEWKCWRGPANTVCFSYVIEKHNGVAEEKSRAFRERERAMIARIDAVRSAQSSLSLC</sequence>
<dbReference type="AlphaFoldDB" id="A0A1H1JXW4"/>